<sequence>KLSLSQKSSQSSRLSQHSSTFSSPSSPGWDDADELLLGPPIRATKTRDEVKETEVNARADANPDIKIEDLLKDISIDAHSGMHYTLLYKRIDVLKWFRDEGGAQFPSIALLARIHLGKILSSAFQERVFSTGGIVMRPLRTRTDIRRVERQLVLRHNREEVVKMKQDGCKVTDSFIEK</sequence>
<dbReference type="Pfam" id="PF05699">
    <property type="entry name" value="Dimer_Tnp_hAT"/>
    <property type="match status" value="1"/>
</dbReference>
<dbReference type="EMBL" id="JAENGY010000455">
    <property type="protein sequence ID" value="KAG6962522.1"/>
    <property type="molecule type" value="Genomic_DNA"/>
</dbReference>
<gene>
    <name evidence="3" type="ORF">JG688_00008546</name>
</gene>
<evidence type="ECO:0000256" key="1">
    <source>
        <dbReference type="SAM" id="MobiDB-lite"/>
    </source>
</evidence>
<feature type="domain" description="HAT C-terminal dimerisation" evidence="2">
    <location>
        <begin position="84"/>
        <end position="157"/>
    </location>
</feature>
<dbReference type="InterPro" id="IPR008906">
    <property type="entry name" value="HATC_C_dom"/>
</dbReference>
<reference evidence="3" key="1">
    <citation type="submission" date="2021-01" db="EMBL/GenBank/DDBJ databases">
        <title>Phytophthora aleatoria, a newly-described species from Pinus radiata is distinct from Phytophthora cactorum isolates based on comparative genomics.</title>
        <authorList>
            <person name="Mcdougal R."/>
            <person name="Panda P."/>
            <person name="Williams N."/>
            <person name="Studholme D.J."/>
        </authorList>
    </citation>
    <scope>NUCLEOTIDE SEQUENCE</scope>
    <source>
        <strain evidence="3">NZFS 4037</strain>
    </source>
</reference>
<organism evidence="3 4">
    <name type="scientific">Phytophthora aleatoria</name>
    <dbReference type="NCBI Taxonomy" id="2496075"/>
    <lineage>
        <taxon>Eukaryota</taxon>
        <taxon>Sar</taxon>
        <taxon>Stramenopiles</taxon>
        <taxon>Oomycota</taxon>
        <taxon>Peronosporomycetes</taxon>
        <taxon>Peronosporales</taxon>
        <taxon>Peronosporaceae</taxon>
        <taxon>Phytophthora</taxon>
    </lineage>
</organism>
<comment type="caution">
    <text evidence="3">The sequence shown here is derived from an EMBL/GenBank/DDBJ whole genome shotgun (WGS) entry which is preliminary data.</text>
</comment>
<dbReference type="Proteomes" id="UP000709295">
    <property type="component" value="Unassembled WGS sequence"/>
</dbReference>
<name>A0A8J5II10_9STRA</name>
<evidence type="ECO:0000313" key="3">
    <source>
        <dbReference type="EMBL" id="KAG6962522.1"/>
    </source>
</evidence>
<feature type="region of interest" description="Disordered" evidence="1">
    <location>
        <begin position="1"/>
        <end position="35"/>
    </location>
</feature>
<protein>
    <recommendedName>
        <fullName evidence="2">HAT C-terminal dimerisation domain-containing protein</fullName>
    </recommendedName>
</protein>
<accession>A0A8J5II10</accession>
<evidence type="ECO:0000313" key="4">
    <source>
        <dbReference type="Proteomes" id="UP000709295"/>
    </source>
</evidence>
<feature type="compositionally biased region" description="Low complexity" evidence="1">
    <location>
        <begin position="1"/>
        <end position="26"/>
    </location>
</feature>
<dbReference type="GO" id="GO:0046983">
    <property type="term" value="F:protein dimerization activity"/>
    <property type="evidence" value="ECO:0007669"/>
    <property type="project" value="InterPro"/>
</dbReference>
<feature type="non-terminal residue" evidence="3">
    <location>
        <position position="178"/>
    </location>
</feature>
<keyword evidence="4" id="KW-1185">Reference proteome</keyword>
<proteinExistence type="predicted"/>
<dbReference type="AlphaFoldDB" id="A0A8J5II10"/>
<evidence type="ECO:0000259" key="2">
    <source>
        <dbReference type="Pfam" id="PF05699"/>
    </source>
</evidence>